<keyword evidence="3" id="KW-1185">Reference proteome</keyword>
<keyword evidence="1" id="KW-0812">Transmembrane</keyword>
<feature type="transmembrane region" description="Helical" evidence="1">
    <location>
        <begin position="46"/>
        <end position="70"/>
    </location>
</feature>
<name>A0A5N6Q5J0_9ASTR</name>
<dbReference type="OrthoDB" id="1922241at2759"/>
<comment type="caution">
    <text evidence="2">The sequence shown here is derived from an EMBL/GenBank/DDBJ whole genome shotgun (WGS) entry which is preliminary data.</text>
</comment>
<evidence type="ECO:0000313" key="3">
    <source>
        <dbReference type="Proteomes" id="UP000326396"/>
    </source>
</evidence>
<dbReference type="PANTHER" id="PTHR36789">
    <property type="entry name" value="TRANSMEMBRANE PROTEIN"/>
    <property type="match status" value="1"/>
</dbReference>
<protein>
    <submittedName>
        <fullName evidence="2">Uncharacterized protein</fullName>
    </submittedName>
</protein>
<gene>
    <name evidence="2" type="ORF">E3N88_03090</name>
</gene>
<organism evidence="2 3">
    <name type="scientific">Mikania micrantha</name>
    <name type="common">bitter vine</name>
    <dbReference type="NCBI Taxonomy" id="192012"/>
    <lineage>
        <taxon>Eukaryota</taxon>
        <taxon>Viridiplantae</taxon>
        <taxon>Streptophyta</taxon>
        <taxon>Embryophyta</taxon>
        <taxon>Tracheophyta</taxon>
        <taxon>Spermatophyta</taxon>
        <taxon>Magnoliopsida</taxon>
        <taxon>eudicotyledons</taxon>
        <taxon>Gunneridae</taxon>
        <taxon>Pentapetalae</taxon>
        <taxon>asterids</taxon>
        <taxon>campanulids</taxon>
        <taxon>Asterales</taxon>
        <taxon>Asteraceae</taxon>
        <taxon>Asteroideae</taxon>
        <taxon>Heliantheae alliance</taxon>
        <taxon>Eupatorieae</taxon>
        <taxon>Mikania</taxon>
    </lineage>
</organism>
<evidence type="ECO:0000256" key="1">
    <source>
        <dbReference type="SAM" id="Phobius"/>
    </source>
</evidence>
<reference evidence="2 3" key="1">
    <citation type="submission" date="2019-05" db="EMBL/GenBank/DDBJ databases">
        <title>Mikania micrantha, genome provides insights into the molecular mechanism of rapid growth.</title>
        <authorList>
            <person name="Liu B."/>
        </authorList>
    </citation>
    <scope>NUCLEOTIDE SEQUENCE [LARGE SCALE GENOMIC DNA]</scope>
    <source>
        <strain evidence="2">NLD-2019</strain>
        <tissue evidence="2">Leaf</tissue>
    </source>
</reference>
<accession>A0A5N6Q5J0</accession>
<sequence length="161" mass="17615">MRCNAEESDGNGPGRSEEAPRVNLRWGELVLDPDRNNVVAVGLTGALAWAGVWMMWQLFIVTMAILIAAIKYTFVDGGPTQDGPASELINVGQRSLLGRLNCMDSRCSMGRIAGHGLQIVGFIRGWSSNGIVSKEGGRRKTWLANEEGSQRMKLERKRPSS</sequence>
<dbReference type="Proteomes" id="UP000326396">
    <property type="component" value="Linkage Group LG1"/>
</dbReference>
<keyword evidence="1" id="KW-1133">Transmembrane helix</keyword>
<keyword evidence="1" id="KW-0472">Membrane</keyword>
<dbReference type="EMBL" id="SZYD01000001">
    <property type="protein sequence ID" value="KAD7479954.1"/>
    <property type="molecule type" value="Genomic_DNA"/>
</dbReference>
<proteinExistence type="predicted"/>
<evidence type="ECO:0000313" key="2">
    <source>
        <dbReference type="EMBL" id="KAD7479954.1"/>
    </source>
</evidence>
<dbReference type="AlphaFoldDB" id="A0A5N6Q5J0"/>
<dbReference type="PANTHER" id="PTHR36789:SF1">
    <property type="entry name" value="TRANSMEMBRANE PROTEIN"/>
    <property type="match status" value="1"/>
</dbReference>